<proteinExistence type="predicted"/>
<reference evidence="2 3" key="1">
    <citation type="submission" date="2019-03" db="EMBL/GenBank/DDBJ databases">
        <title>Genomic Encyclopedia of Type Strains, Phase IV (KMG-IV): sequencing the most valuable type-strain genomes for metagenomic binning, comparative biology and taxonomic classification.</title>
        <authorList>
            <person name="Goeker M."/>
        </authorList>
    </citation>
    <scope>NUCLEOTIDE SEQUENCE [LARGE SCALE GENOMIC DNA]</scope>
    <source>
        <strain evidence="2 3">DSM 101</strain>
    </source>
</reference>
<keyword evidence="3" id="KW-1185">Reference proteome</keyword>
<dbReference type="Proteomes" id="UP000295030">
    <property type="component" value="Unassembled WGS sequence"/>
</dbReference>
<protein>
    <submittedName>
        <fullName evidence="2">Uncharacterized protein</fullName>
    </submittedName>
</protein>
<name>A0A4V2PJW2_ANCAQ</name>
<accession>A0A4V2PJW2</accession>
<organism evidence="2 3">
    <name type="scientific">Ancylobacter aquaticus</name>
    <dbReference type="NCBI Taxonomy" id="100"/>
    <lineage>
        <taxon>Bacteria</taxon>
        <taxon>Pseudomonadati</taxon>
        <taxon>Pseudomonadota</taxon>
        <taxon>Alphaproteobacteria</taxon>
        <taxon>Hyphomicrobiales</taxon>
        <taxon>Xanthobacteraceae</taxon>
        <taxon>Ancylobacter</taxon>
    </lineage>
</organism>
<dbReference type="AlphaFoldDB" id="A0A4V2PJW2"/>
<evidence type="ECO:0000256" key="1">
    <source>
        <dbReference type="SAM" id="MobiDB-lite"/>
    </source>
</evidence>
<evidence type="ECO:0000313" key="2">
    <source>
        <dbReference type="EMBL" id="TCK30146.1"/>
    </source>
</evidence>
<evidence type="ECO:0000313" key="3">
    <source>
        <dbReference type="Proteomes" id="UP000295030"/>
    </source>
</evidence>
<comment type="caution">
    <text evidence="2">The sequence shown here is derived from an EMBL/GenBank/DDBJ whole genome shotgun (WGS) entry which is preliminary data.</text>
</comment>
<feature type="region of interest" description="Disordered" evidence="1">
    <location>
        <begin position="1"/>
        <end position="23"/>
    </location>
</feature>
<dbReference type="EMBL" id="SMFY01000001">
    <property type="protein sequence ID" value="TCK30146.1"/>
    <property type="molecule type" value="Genomic_DNA"/>
</dbReference>
<gene>
    <name evidence="2" type="ORF">EV667_0233</name>
</gene>
<sequence>MNDEEDEGPSPPDVATGEPMLLGLPQDPHIGGEMALSEAIYWIASEGGATPFDARDAGIWRKAADALHMRIVDGSVLLMGRRHGLGFAERVDGVLLSGVEMNPPYAVNAPFSLIMGRRPYIDYVGRASREQWQDWAHDDLHGANRVPEYTHLQVRAPDIARIWPFPARLAAPLEASECDETSSRPGRPTDEQVRAIIEQENERRAISKSPNKVTQNEAGELVRSLGFSVDRLQVRSIARELKGNNKSGPQGPRK</sequence>